<organism evidence="3 4">
    <name type="scientific">Rotaria magnacalcarata</name>
    <dbReference type="NCBI Taxonomy" id="392030"/>
    <lineage>
        <taxon>Eukaryota</taxon>
        <taxon>Metazoa</taxon>
        <taxon>Spiralia</taxon>
        <taxon>Gnathifera</taxon>
        <taxon>Rotifera</taxon>
        <taxon>Eurotatoria</taxon>
        <taxon>Bdelloidea</taxon>
        <taxon>Philodinida</taxon>
        <taxon>Philodinidae</taxon>
        <taxon>Rotaria</taxon>
    </lineage>
</organism>
<dbReference type="Gene3D" id="1.10.10.60">
    <property type="entry name" value="Homeodomain-like"/>
    <property type="match status" value="1"/>
</dbReference>
<dbReference type="Pfam" id="PF03184">
    <property type="entry name" value="DDE_1"/>
    <property type="match status" value="1"/>
</dbReference>
<dbReference type="InterPro" id="IPR009057">
    <property type="entry name" value="Homeodomain-like_sf"/>
</dbReference>
<reference evidence="3" key="1">
    <citation type="submission" date="2021-02" db="EMBL/GenBank/DDBJ databases">
        <authorList>
            <person name="Nowell W R."/>
        </authorList>
    </citation>
    <scope>NUCLEOTIDE SEQUENCE</scope>
</reference>
<comment type="caution">
    <text evidence="3">The sequence shown here is derived from an EMBL/GenBank/DDBJ whole genome shotgun (WGS) entry which is preliminary data.</text>
</comment>
<evidence type="ECO:0000259" key="2">
    <source>
        <dbReference type="PROSITE" id="PS51253"/>
    </source>
</evidence>
<dbReference type="Proteomes" id="UP000676336">
    <property type="component" value="Unassembled WGS sequence"/>
</dbReference>
<dbReference type="GO" id="GO:0003677">
    <property type="term" value="F:DNA binding"/>
    <property type="evidence" value="ECO:0007669"/>
    <property type="project" value="UniProtKB-KW"/>
</dbReference>
<dbReference type="InterPro" id="IPR006600">
    <property type="entry name" value="HTH_CenpB_DNA-bd_dom"/>
</dbReference>
<dbReference type="EMBL" id="CAJOBI010126017">
    <property type="protein sequence ID" value="CAF4701436.1"/>
    <property type="molecule type" value="Genomic_DNA"/>
</dbReference>
<accession>A0A8S3A953</accession>
<feature type="domain" description="HTH CENPB-type" evidence="2">
    <location>
        <begin position="75"/>
        <end position="146"/>
    </location>
</feature>
<dbReference type="InterPro" id="IPR050863">
    <property type="entry name" value="CenT-Element_Derived"/>
</dbReference>
<dbReference type="GO" id="GO:0005634">
    <property type="term" value="C:nucleus"/>
    <property type="evidence" value="ECO:0007669"/>
    <property type="project" value="TreeGrafter"/>
</dbReference>
<proteinExistence type="predicted"/>
<sequence>DIDRDLDYKSTDDDNDNNQWLREEFSLDYMKRAVDYFDETDATTGQRKRNWCSVKHMFRRIPNPQYITRFRKYVEAGGTKKQKIDDIDTYVYRQFENARHKFLAVHDIDLRRWGLQKARELNLNSFEASEKWLLSFKHRHRICSRKVTQLVTKRHIETRQEIDEAATNFVSETLKFIEQYNPNEILNTDQVGINIELYNNRTLTYIGEPSTWTSVRSVYNTTHSFTIQNKITMRGTVLGPLYLCLKEPTGHMSDRIKKNLFHAQNVVVTCSKSGKLTSSLVTYWRDHCLIPNLSSKTLLLVDSFPSHANPDVYKRLKDFSFRVIPPKTTSKIQPLDVYFNRQYKMILRRIFNHVRPDDIQINLAERNNVIKLHSLVHSQMKSKAFESMIKYAWYRSGYLKTDPGPFQNVKDVCFTLERDKCCVENCINGQIICCSWCQQELCFVHFFVNYHYH</sequence>
<evidence type="ECO:0000313" key="4">
    <source>
        <dbReference type="Proteomes" id="UP000676336"/>
    </source>
</evidence>
<feature type="non-terminal residue" evidence="3">
    <location>
        <position position="1"/>
    </location>
</feature>
<dbReference type="PANTHER" id="PTHR19303">
    <property type="entry name" value="TRANSPOSON"/>
    <property type="match status" value="1"/>
</dbReference>
<dbReference type="AlphaFoldDB" id="A0A8S3A953"/>
<protein>
    <recommendedName>
        <fullName evidence="2">HTH CENPB-type domain-containing protein</fullName>
    </recommendedName>
</protein>
<gene>
    <name evidence="3" type="ORF">SMN809_LOCUS43066</name>
</gene>
<evidence type="ECO:0000313" key="3">
    <source>
        <dbReference type="EMBL" id="CAF4701436.1"/>
    </source>
</evidence>
<dbReference type="InterPro" id="IPR004875">
    <property type="entry name" value="DDE_SF_endonuclease_dom"/>
</dbReference>
<evidence type="ECO:0000256" key="1">
    <source>
        <dbReference type="ARBA" id="ARBA00023125"/>
    </source>
</evidence>
<dbReference type="Pfam" id="PF04236">
    <property type="entry name" value="Transp_Tc5_C"/>
    <property type="match status" value="1"/>
</dbReference>
<keyword evidence="1" id="KW-0238">DNA-binding</keyword>
<dbReference type="SUPFAM" id="SSF46689">
    <property type="entry name" value="Homeodomain-like"/>
    <property type="match status" value="1"/>
</dbReference>
<dbReference type="PROSITE" id="PS51253">
    <property type="entry name" value="HTH_CENPB"/>
    <property type="match status" value="1"/>
</dbReference>
<dbReference type="InterPro" id="IPR007350">
    <property type="entry name" value="Transposase_Tc5_C"/>
</dbReference>
<name>A0A8S3A953_9BILA</name>